<evidence type="ECO:0000256" key="1">
    <source>
        <dbReference type="SAM" id="MobiDB-lite"/>
    </source>
</evidence>
<sequence length="182" mass="21528">MSANADMNPDHDQELNDDIYLTPEQLLWTDAIIEAVDEYIMENGEKYETAKRLIFGRFDGFSIFDHVFDSVFCNGRYRYLDPEDARRSIEKRRVSYQRKKRKIRLKRMKELKQQQQSQVQGRDEDAKNKQQQIKRGQDVKNQDRNGRRNRNSITGNNDRDTGNLENGETELRIEFILFGASS</sequence>
<organism evidence="2">
    <name type="scientific">viral metagenome</name>
    <dbReference type="NCBI Taxonomy" id="1070528"/>
    <lineage>
        <taxon>unclassified sequences</taxon>
        <taxon>metagenomes</taxon>
        <taxon>organismal metagenomes</taxon>
    </lineage>
</organism>
<proteinExistence type="predicted"/>
<feature type="region of interest" description="Disordered" evidence="1">
    <location>
        <begin position="108"/>
        <end position="166"/>
    </location>
</feature>
<gene>
    <name evidence="2" type="ORF">TM448A03712_0007</name>
</gene>
<protein>
    <submittedName>
        <fullName evidence="2">Uncharacterized protein</fullName>
    </submittedName>
</protein>
<reference evidence="2" key="1">
    <citation type="submission" date="2020-03" db="EMBL/GenBank/DDBJ databases">
        <title>The deep terrestrial virosphere.</title>
        <authorList>
            <person name="Holmfeldt K."/>
            <person name="Nilsson E."/>
            <person name="Simone D."/>
            <person name="Lopez-Fernandez M."/>
            <person name="Wu X."/>
            <person name="de Brujin I."/>
            <person name="Lundin D."/>
            <person name="Andersson A."/>
            <person name="Bertilsson S."/>
            <person name="Dopson M."/>
        </authorList>
    </citation>
    <scope>NUCLEOTIDE SEQUENCE</scope>
    <source>
        <strain evidence="2">TM448A03712</strain>
    </source>
</reference>
<name>A0A6H2A181_9ZZZZ</name>
<feature type="compositionally biased region" description="Basic and acidic residues" evidence="1">
    <location>
        <begin position="135"/>
        <end position="146"/>
    </location>
</feature>
<dbReference type="AlphaFoldDB" id="A0A6H2A181"/>
<dbReference type="EMBL" id="MT144432">
    <property type="protein sequence ID" value="QJA53574.1"/>
    <property type="molecule type" value="Genomic_DNA"/>
</dbReference>
<accession>A0A6H2A181</accession>
<evidence type="ECO:0000313" key="2">
    <source>
        <dbReference type="EMBL" id="QJA53574.1"/>
    </source>
</evidence>